<comment type="function">
    <text evidence="6">Putative transcription activator involved in regulating light control of development.</text>
</comment>
<keyword evidence="10" id="KW-1185">Reference proteome</keyword>
<evidence type="ECO:0000256" key="5">
    <source>
        <dbReference type="PROSITE-ProRule" id="PRU00325"/>
    </source>
</evidence>
<comment type="subcellular location">
    <subcellularLocation>
        <location evidence="6">Nucleus</location>
    </subcellularLocation>
</comment>
<comment type="similarity">
    <text evidence="1 6">Belongs to the FHY3/FAR1 family.</text>
</comment>
<dbReference type="PROSITE" id="PS50966">
    <property type="entry name" value="ZF_SWIM"/>
    <property type="match status" value="1"/>
</dbReference>
<dbReference type="InterPro" id="IPR007527">
    <property type="entry name" value="Znf_SWIM"/>
</dbReference>
<comment type="caution">
    <text evidence="9">The sequence shown here is derived from an EMBL/GenBank/DDBJ whole genome shotgun (WGS) entry which is preliminary data.</text>
</comment>
<protein>
    <recommendedName>
        <fullName evidence="6">Protein FAR1-RELATED SEQUENCE</fullName>
    </recommendedName>
</protein>
<evidence type="ECO:0000256" key="7">
    <source>
        <dbReference type="SAM" id="MobiDB-lite"/>
    </source>
</evidence>
<feature type="domain" description="SWIM-type" evidence="8">
    <location>
        <begin position="102"/>
        <end position="140"/>
    </location>
</feature>
<organism evidence="9 10">
    <name type="scientific">Penstemon davidsonii</name>
    <dbReference type="NCBI Taxonomy" id="160366"/>
    <lineage>
        <taxon>Eukaryota</taxon>
        <taxon>Viridiplantae</taxon>
        <taxon>Streptophyta</taxon>
        <taxon>Embryophyta</taxon>
        <taxon>Tracheophyta</taxon>
        <taxon>Spermatophyta</taxon>
        <taxon>Magnoliopsida</taxon>
        <taxon>eudicotyledons</taxon>
        <taxon>Gunneridae</taxon>
        <taxon>Pentapetalae</taxon>
        <taxon>asterids</taxon>
        <taxon>lamiids</taxon>
        <taxon>Lamiales</taxon>
        <taxon>Plantaginaceae</taxon>
        <taxon>Cheloneae</taxon>
        <taxon>Penstemon</taxon>
    </lineage>
</organism>
<dbReference type="InterPro" id="IPR006564">
    <property type="entry name" value="Znf_PMZ"/>
</dbReference>
<feature type="compositionally biased region" description="Basic and acidic residues" evidence="7">
    <location>
        <begin position="283"/>
        <end position="301"/>
    </location>
</feature>
<proteinExistence type="inferred from homology"/>
<reference evidence="9 10" key="1">
    <citation type="journal article" date="2023" name="bioRxiv">
        <title>Genome report: Whole genome sequence and annotation of Penstemon davidsonii.</title>
        <authorList>
            <person name="Ostevik K.L."/>
            <person name="Alabady M."/>
            <person name="Zhang M."/>
            <person name="Rausher M.D."/>
        </authorList>
    </citation>
    <scope>NUCLEOTIDE SEQUENCE [LARGE SCALE GENOMIC DNA]</scope>
    <source>
        <strain evidence="9">DNT005</strain>
        <tissue evidence="9">Whole leaf</tissue>
    </source>
</reference>
<evidence type="ECO:0000313" key="10">
    <source>
        <dbReference type="Proteomes" id="UP001291926"/>
    </source>
</evidence>
<feature type="region of interest" description="Disordered" evidence="7">
    <location>
        <begin position="263"/>
        <end position="331"/>
    </location>
</feature>
<evidence type="ECO:0000313" key="9">
    <source>
        <dbReference type="EMBL" id="KAK4486778.1"/>
    </source>
</evidence>
<keyword evidence="6" id="KW-0539">Nucleus</keyword>
<dbReference type="PANTHER" id="PTHR31669:SF299">
    <property type="entry name" value="PROTEIN FAR1-RELATED SEQUENCE"/>
    <property type="match status" value="1"/>
</dbReference>
<keyword evidence="4 6" id="KW-0862">Zinc</keyword>
<dbReference type="SMART" id="SM00575">
    <property type="entry name" value="ZnF_PMZ"/>
    <property type="match status" value="1"/>
</dbReference>
<evidence type="ECO:0000256" key="6">
    <source>
        <dbReference type="RuleBase" id="RU367018"/>
    </source>
</evidence>
<dbReference type="PANTHER" id="PTHR31669">
    <property type="entry name" value="PROTEIN FAR1-RELATED SEQUENCE 10-RELATED"/>
    <property type="match status" value="1"/>
</dbReference>
<evidence type="ECO:0000256" key="1">
    <source>
        <dbReference type="ARBA" id="ARBA00005889"/>
    </source>
</evidence>
<feature type="compositionally biased region" description="Polar residues" evidence="7">
    <location>
        <begin position="268"/>
        <end position="282"/>
    </location>
</feature>
<name>A0ABR0DD93_9LAMI</name>
<dbReference type="Pfam" id="PF04434">
    <property type="entry name" value="SWIM"/>
    <property type="match status" value="1"/>
</dbReference>
<evidence type="ECO:0000256" key="3">
    <source>
        <dbReference type="ARBA" id="ARBA00022771"/>
    </source>
</evidence>
<gene>
    <name evidence="9" type="ORF">RD792_006639</name>
</gene>
<dbReference type="Proteomes" id="UP001291926">
    <property type="component" value="Unassembled WGS sequence"/>
</dbReference>
<evidence type="ECO:0000256" key="2">
    <source>
        <dbReference type="ARBA" id="ARBA00022723"/>
    </source>
</evidence>
<sequence>MNSVLKRYVSYKNNMLQFFQHFQRLIDDRRYKEMREDLRNSQSTPELPFRVEILKHAVSVYTHEVFRKFQIEVSKAYDSTLELCSETRDLSKYKITPYRKHHKKFVTYNSSTCEVSCSCRKFEFAGILCSHALTVLSFRKVVRIPEIHIKKRWTKKAKKGLGEGQPFHPHDTLVVPMNETDEKKMIGVRYRELSRLHNQLVTRAALALETYEIARDGILKIIEEVDIGLEKRTTLGSNLAPKSTVKEILVSRVLEKETPPTGVVEKQNVGSSRSMNNVADNSRTTDDNVKVRGWKVKEKKNVKSGKQPKSGLEHATRKKKHKKNNVSSSNNSFILHDINERGSQKQDLSNGANSANFGAFEPSTFHSSSQLPFFYHNLHRS</sequence>
<evidence type="ECO:0000259" key="8">
    <source>
        <dbReference type="PROSITE" id="PS50966"/>
    </source>
</evidence>
<keyword evidence="2 6" id="KW-0479">Metal-binding</keyword>
<dbReference type="EMBL" id="JAYDYQ010002345">
    <property type="protein sequence ID" value="KAK4486778.1"/>
    <property type="molecule type" value="Genomic_DNA"/>
</dbReference>
<dbReference type="InterPro" id="IPR031052">
    <property type="entry name" value="FHY3/FAR1"/>
</dbReference>
<keyword evidence="3 5" id="KW-0863">Zinc-finger</keyword>
<accession>A0ABR0DD93</accession>
<evidence type="ECO:0000256" key="4">
    <source>
        <dbReference type="ARBA" id="ARBA00022833"/>
    </source>
</evidence>